<keyword evidence="2" id="KW-1185">Reference proteome</keyword>
<dbReference type="Gramene" id="KJB76139">
    <property type="protein sequence ID" value="KJB76139"/>
    <property type="gene ID" value="B456_012G074600"/>
</dbReference>
<evidence type="ECO:0000313" key="2">
    <source>
        <dbReference type="Proteomes" id="UP000032304"/>
    </source>
</evidence>
<evidence type="ECO:0000313" key="1">
    <source>
        <dbReference type="EMBL" id="KJB76139.1"/>
    </source>
</evidence>
<protein>
    <submittedName>
        <fullName evidence="1">Uncharacterized protein</fullName>
    </submittedName>
</protein>
<dbReference type="AlphaFoldDB" id="A0A0D2V3C1"/>
<accession>A0A0D2V3C1</accession>
<gene>
    <name evidence="1" type="ORF">B456_012G074600</name>
</gene>
<proteinExistence type="predicted"/>
<sequence length="107" mass="12660">MLELWPLVIECWFSYSVETYLVIKVSANELSSFIFTDSVVCAYQLMTSFIFIDLVIKVPPNEFSSFVFTNFQLWYREIMANGSKRARAFFNPNMTMIFSRNKHSRAW</sequence>
<dbReference type="Proteomes" id="UP000032304">
    <property type="component" value="Chromosome 12"/>
</dbReference>
<dbReference type="OMA" id="CAYQLMT"/>
<dbReference type="EMBL" id="CM001751">
    <property type="protein sequence ID" value="KJB76139.1"/>
    <property type="molecule type" value="Genomic_DNA"/>
</dbReference>
<reference evidence="1 2" key="1">
    <citation type="journal article" date="2012" name="Nature">
        <title>Repeated polyploidization of Gossypium genomes and the evolution of spinnable cotton fibres.</title>
        <authorList>
            <person name="Paterson A.H."/>
            <person name="Wendel J.F."/>
            <person name="Gundlach H."/>
            <person name="Guo H."/>
            <person name="Jenkins J."/>
            <person name="Jin D."/>
            <person name="Llewellyn D."/>
            <person name="Showmaker K.C."/>
            <person name="Shu S."/>
            <person name="Udall J."/>
            <person name="Yoo M.J."/>
            <person name="Byers R."/>
            <person name="Chen W."/>
            <person name="Doron-Faigenboim A."/>
            <person name="Duke M.V."/>
            <person name="Gong L."/>
            <person name="Grimwood J."/>
            <person name="Grover C."/>
            <person name="Grupp K."/>
            <person name="Hu G."/>
            <person name="Lee T.H."/>
            <person name="Li J."/>
            <person name="Lin L."/>
            <person name="Liu T."/>
            <person name="Marler B.S."/>
            <person name="Page J.T."/>
            <person name="Roberts A.W."/>
            <person name="Romanel E."/>
            <person name="Sanders W.S."/>
            <person name="Szadkowski E."/>
            <person name="Tan X."/>
            <person name="Tang H."/>
            <person name="Xu C."/>
            <person name="Wang J."/>
            <person name="Wang Z."/>
            <person name="Zhang D."/>
            <person name="Zhang L."/>
            <person name="Ashrafi H."/>
            <person name="Bedon F."/>
            <person name="Bowers J.E."/>
            <person name="Brubaker C.L."/>
            <person name="Chee P.W."/>
            <person name="Das S."/>
            <person name="Gingle A.R."/>
            <person name="Haigler C.H."/>
            <person name="Harker D."/>
            <person name="Hoffmann L.V."/>
            <person name="Hovav R."/>
            <person name="Jones D.C."/>
            <person name="Lemke C."/>
            <person name="Mansoor S."/>
            <person name="ur Rahman M."/>
            <person name="Rainville L.N."/>
            <person name="Rambani A."/>
            <person name="Reddy U.K."/>
            <person name="Rong J.K."/>
            <person name="Saranga Y."/>
            <person name="Scheffler B.E."/>
            <person name="Scheffler J.A."/>
            <person name="Stelly D.M."/>
            <person name="Triplett B.A."/>
            <person name="Van Deynze A."/>
            <person name="Vaslin M.F."/>
            <person name="Waghmare V.N."/>
            <person name="Walford S.A."/>
            <person name="Wright R.J."/>
            <person name="Zaki E.A."/>
            <person name="Zhang T."/>
            <person name="Dennis E.S."/>
            <person name="Mayer K.F."/>
            <person name="Peterson D.G."/>
            <person name="Rokhsar D.S."/>
            <person name="Wang X."/>
            <person name="Schmutz J."/>
        </authorList>
    </citation>
    <scope>NUCLEOTIDE SEQUENCE [LARGE SCALE GENOMIC DNA]</scope>
</reference>
<organism evidence="1 2">
    <name type="scientific">Gossypium raimondii</name>
    <name type="common">Peruvian cotton</name>
    <name type="synonym">Gossypium klotzschianum subsp. raimondii</name>
    <dbReference type="NCBI Taxonomy" id="29730"/>
    <lineage>
        <taxon>Eukaryota</taxon>
        <taxon>Viridiplantae</taxon>
        <taxon>Streptophyta</taxon>
        <taxon>Embryophyta</taxon>
        <taxon>Tracheophyta</taxon>
        <taxon>Spermatophyta</taxon>
        <taxon>Magnoliopsida</taxon>
        <taxon>eudicotyledons</taxon>
        <taxon>Gunneridae</taxon>
        <taxon>Pentapetalae</taxon>
        <taxon>rosids</taxon>
        <taxon>malvids</taxon>
        <taxon>Malvales</taxon>
        <taxon>Malvaceae</taxon>
        <taxon>Malvoideae</taxon>
        <taxon>Gossypium</taxon>
    </lineage>
</organism>
<name>A0A0D2V3C1_GOSRA</name>